<dbReference type="InterPro" id="IPR036397">
    <property type="entry name" value="RNaseH_sf"/>
</dbReference>
<feature type="compositionally biased region" description="Basic and acidic residues" evidence="1">
    <location>
        <begin position="486"/>
        <end position="498"/>
    </location>
</feature>
<evidence type="ECO:0000256" key="1">
    <source>
        <dbReference type="SAM" id="MobiDB-lite"/>
    </source>
</evidence>
<organism evidence="2 3">
    <name type="scientific">Dryococelus australis</name>
    <dbReference type="NCBI Taxonomy" id="614101"/>
    <lineage>
        <taxon>Eukaryota</taxon>
        <taxon>Metazoa</taxon>
        <taxon>Ecdysozoa</taxon>
        <taxon>Arthropoda</taxon>
        <taxon>Hexapoda</taxon>
        <taxon>Insecta</taxon>
        <taxon>Pterygota</taxon>
        <taxon>Neoptera</taxon>
        <taxon>Polyneoptera</taxon>
        <taxon>Phasmatodea</taxon>
        <taxon>Verophasmatodea</taxon>
        <taxon>Anareolatae</taxon>
        <taxon>Phasmatidae</taxon>
        <taxon>Eurycanthinae</taxon>
        <taxon>Dryococelus</taxon>
    </lineage>
</organism>
<sequence>MDCKGLQSDCGAGGAFTKRLWSDCVGGGFLRRIDDVGEEEDEEEDVDESVGRIQSAGVSLQESVYSSKSPRVSWQEYVVRMCDWYGWLICLVGLASRRRPSARTVDVEEHVLHHIQDHEGVKYAVVYRKFKMNMRYPFSAQLAQELAIIDAYVLWTFKVTSTRDATINLGNAHAQADENHHATQSRKQLFGRKCAYSNEIPDLLEDVILVHRRVAWFKHESAPAHCSHTARTYMDATYLGQWIGSVSLLVSHLGERSSKPDRSLSDFRILESYRTMPLVSGFSRGSPVSPSFHSGAAPYLPQSPSLAIKSSLLRNSEHGIGGNGTEIFGRVMAVDSVDCFAHASLFLRSTIPSRRKMSQHIAIEVPTKFRNLCLTIVTYCYPLHLARAVNFRYEWSGAIGGLASITTPPPPTAEETDRRRKNILGIRTLGTTRELEKLLDDVLRLYTFLSGPAASSPCRGHLAEYGSEDKCGQRHDAGGRGVRGVNRREGVKSDDRIQRPGEPLQELWQDIVRLTHLSLEGFSEDGRDVIAVDFFVDAITDTDVRQALRLASPHSMQDALVRALKTTMKDIATRVIARKPSLCPPTSGILELWPNRSLENPVPPKELQDPAVRREYDRELVKKTGECGRGLFELRRGYDTYPSSAEAARMGCNPRLVIEETVKERLHEQLELTAAVTPIQNTGPSKPLETREVQFTDELAHMHLREKEDSQGPGDLHIPMSRGVKSDTQCGPRVVDDSFKEGRLVYQISKRVNDFSFKFCRRDSLKEKSRFVHIDRLAFYEDTDVGWSGATHLDPPLRDRRTHCIVDSFFWEGHEWLTAAKPGYRHSSSLPMLKKPTGDNIHGATYNLPTSGPLLRNQLNTKHIRTISGPCVAAVVHWLSAFGLPPNSVLSCVTGVTPSLVSKDLSNEVKASASMPSRHEMAPYQHVTITGPLNVATAWDDHHLDHMAVMDLTASSIQLARHWSTAMGMDQFESMVQHCLLRAGLVTCMTLCGIPLLRSTIGYNMRSRLLHIEGNINSNRYIRDVLEPDVLPLLQANPHTVFPQDNAWPHVARNVQAFSSERRVPLLSCLHIRLKCFPLNMSGIWLVGDLFVMGLH</sequence>
<feature type="region of interest" description="Disordered" evidence="1">
    <location>
        <begin position="473"/>
        <end position="498"/>
    </location>
</feature>
<keyword evidence="3" id="KW-1185">Reference proteome</keyword>
<dbReference type="EMBL" id="JARBHB010000004">
    <property type="protein sequence ID" value="KAJ8884862.1"/>
    <property type="molecule type" value="Genomic_DNA"/>
</dbReference>
<evidence type="ECO:0000313" key="2">
    <source>
        <dbReference type="EMBL" id="KAJ8884862.1"/>
    </source>
</evidence>
<dbReference type="Proteomes" id="UP001159363">
    <property type="component" value="Chromosome X"/>
</dbReference>
<protein>
    <submittedName>
        <fullName evidence="2">Uncharacterized protein</fullName>
    </submittedName>
</protein>
<reference evidence="2 3" key="1">
    <citation type="submission" date="2023-02" db="EMBL/GenBank/DDBJ databases">
        <title>LHISI_Scaffold_Assembly.</title>
        <authorList>
            <person name="Stuart O.P."/>
            <person name="Cleave R."/>
            <person name="Magrath M.J.L."/>
            <person name="Mikheyev A.S."/>
        </authorList>
    </citation>
    <scope>NUCLEOTIDE SEQUENCE [LARGE SCALE GENOMIC DNA]</scope>
    <source>
        <strain evidence="2">Daus_M_001</strain>
        <tissue evidence="2">Leg muscle</tissue>
    </source>
</reference>
<feature type="region of interest" description="Disordered" evidence="1">
    <location>
        <begin position="707"/>
        <end position="729"/>
    </location>
</feature>
<gene>
    <name evidence="2" type="ORF">PR048_011058</name>
</gene>
<accession>A0ABQ9HKK2</accession>
<proteinExistence type="predicted"/>
<name>A0ABQ9HKK2_9NEOP</name>
<dbReference type="Gene3D" id="3.30.420.10">
    <property type="entry name" value="Ribonuclease H-like superfamily/Ribonuclease H"/>
    <property type="match status" value="1"/>
</dbReference>
<comment type="caution">
    <text evidence="2">The sequence shown here is derived from an EMBL/GenBank/DDBJ whole genome shotgun (WGS) entry which is preliminary data.</text>
</comment>
<evidence type="ECO:0000313" key="3">
    <source>
        <dbReference type="Proteomes" id="UP001159363"/>
    </source>
</evidence>